<dbReference type="GO" id="GO:0005783">
    <property type="term" value="C:endoplasmic reticulum"/>
    <property type="evidence" value="ECO:0007669"/>
    <property type="project" value="TreeGrafter"/>
</dbReference>
<dbReference type="PANTHER" id="PTHR15092:SF22">
    <property type="entry name" value="POLY(A)-SPECIFIC RIBONUCLEASE PNLDC1"/>
    <property type="match status" value="1"/>
</dbReference>
<dbReference type="GO" id="GO:0003723">
    <property type="term" value="F:RNA binding"/>
    <property type="evidence" value="ECO:0007669"/>
    <property type="project" value="TreeGrafter"/>
</dbReference>
<dbReference type="InterPro" id="IPR036397">
    <property type="entry name" value="RNaseH_sf"/>
</dbReference>
<dbReference type="InterPro" id="IPR012337">
    <property type="entry name" value="RNaseH-like_sf"/>
</dbReference>
<comment type="similarity">
    <text evidence="1">Belongs to the CAF1 family.</text>
</comment>
<dbReference type="InterPro" id="IPR006941">
    <property type="entry name" value="RNase_CAF1"/>
</dbReference>
<dbReference type="OMA" id="SCERERC"/>
<evidence type="ECO:0000313" key="2">
    <source>
        <dbReference type="Ensembl" id="ENSVKKP00000026904.1"/>
    </source>
</evidence>
<dbReference type="GO" id="GO:1990432">
    <property type="term" value="P:siRNA 3'-end processing"/>
    <property type="evidence" value="ECO:0007669"/>
    <property type="project" value="TreeGrafter"/>
</dbReference>
<proteinExistence type="inferred from homology"/>
<dbReference type="Ensembl" id="ENSVKKT00000027563.1">
    <property type="protein sequence ID" value="ENSVKKP00000026904.1"/>
    <property type="gene ID" value="ENSVKKG00000017544.1"/>
</dbReference>
<dbReference type="AlphaFoldDB" id="A0A8D2LUM4"/>
<name>A0A8D2LUM4_VARKO</name>
<dbReference type="Proteomes" id="UP000694545">
    <property type="component" value="Unplaced"/>
</dbReference>
<dbReference type="SUPFAM" id="SSF53098">
    <property type="entry name" value="Ribonuclease H-like"/>
    <property type="match status" value="1"/>
</dbReference>
<dbReference type="PANTHER" id="PTHR15092">
    <property type="entry name" value="POLY A -SPECIFIC RIBONUCLEASE/TARGET OF EGR1, MEMBER 1"/>
    <property type="match status" value="1"/>
</dbReference>
<protein>
    <submittedName>
        <fullName evidence="2">PARN like, ribonuclease domain containing 1</fullName>
    </submittedName>
</protein>
<organism evidence="2 3">
    <name type="scientific">Varanus komodoensis</name>
    <name type="common">Komodo dragon</name>
    <dbReference type="NCBI Taxonomy" id="61221"/>
    <lineage>
        <taxon>Eukaryota</taxon>
        <taxon>Metazoa</taxon>
        <taxon>Chordata</taxon>
        <taxon>Craniata</taxon>
        <taxon>Vertebrata</taxon>
        <taxon>Euteleostomi</taxon>
        <taxon>Lepidosauria</taxon>
        <taxon>Squamata</taxon>
        <taxon>Bifurcata</taxon>
        <taxon>Unidentata</taxon>
        <taxon>Episquamata</taxon>
        <taxon>Toxicofera</taxon>
        <taxon>Anguimorpha</taxon>
        <taxon>Paleoanguimorpha</taxon>
        <taxon>Varanoidea</taxon>
        <taxon>Varanidae</taxon>
        <taxon>Varanus</taxon>
    </lineage>
</organism>
<accession>A0A8D2LUM4</accession>
<evidence type="ECO:0000313" key="3">
    <source>
        <dbReference type="Proteomes" id="UP000694545"/>
    </source>
</evidence>
<dbReference type="GO" id="GO:1990431">
    <property type="term" value="P:priRNA 3'-end processing"/>
    <property type="evidence" value="ECO:0007669"/>
    <property type="project" value="TreeGrafter"/>
</dbReference>
<dbReference type="GO" id="GO:0000289">
    <property type="term" value="P:nuclear-transcribed mRNA poly(A) tail shortening"/>
    <property type="evidence" value="ECO:0007669"/>
    <property type="project" value="TreeGrafter"/>
</dbReference>
<sequence>MDVGAAQFEEKLPRLQELLLGCDFVGLDMEFTGLHSVFSPEGDLFDSPSEWYRKARWSVQQFTVCQYSAMKGQTSKYVAHSYNFFLFPMTFGQKDSEFSFQATSVQFLSHYGFDYNKFLKDGIPYMNKTQEEKFQHLLPGSWMIRSGFGKDKLKQVIDEVTRWISLAEEEDSMVLQDLYAQAQILCSDFFQVMVIKLNPQQRWLLQNTSYDSCRREQILLSARGFTNLFQTLVEARKPLVGHNMLMDLLHLHEKFYKSLPESYEMFKKNIHTLFPVLLDTKNITKAFWKVTYILLRKLSITFQHKALFCRLPILSEQLIKRSLNTPNWQLPIVKFQSS</sequence>
<dbReference type="Gene3D" id="3.30.420.10">
    <property type="entry name" value="Ribonuclease H-like superfamily/Ribonuclease H"/>
    <property type="match status" value="1"/>
</dbReference>
<reference evidence="2" key="2">
    <citation type="submission" date="2025-09" db="UniProtKB">
        <authorList>
            <consortium name="Ensembl"/>
        </authorList>
    </citation>
    <scope>IDENTIFICATION</scope>
</reference>
<dbReference type="GO" id="GO:0000175">
    <property type="term" value="F:3'-5'-RNA exonuclease activity"/>
    <property type="evidence" value="ECO:0007669"/>
    <property type="project" value="TreeGrafter"/>
</dbReference>
<dbReference type="GO" id="GO:0005634">
    <property type="term" value="C:nucleus"/>
    <property type="evidence" value="ECO:0007669"/>
    <property type="project" value="TreeGrafter"/>
</dbReference>
<dbReference type="Pfam" id="PF04857">
    <property type="entry name" value="CAF1"/>
    <property type="match status" value="1"/>
</dbReference>
<reference evidence="2" key="1">
    <citation type="submission" date="2025-08" db="UniProtKB">
        <authorList>
            <consortium name="Ensembl"/>
        </authorList>
    </citation>
    <scope>IDENTIFICATION</scope>
</reference>
<evidence type="ECO:0000256" key="1">
    <source>
        <dbReference type="ARBA" id="ARBA00008372"/>
    </source>
</evidence>
<dbReference type="InterPro" id="IPR051181">
    <property type="entry name" value="CAF1_poly(A)_ribonucleases"/>
</dbReference>
<keyword evidence="3" id="KW-1185">Reference proteome</keyword>